<dbReference type="RefSeq" id="WP_058373105.1">
    <property type="nucleotide sequence ID" value="NZ_CP011034.1"/>
</dbReference>
<feature type="coiled-coil region" evidence="1">
    <location>
        <begin position="41"/>
        <end position="110"/>
    </location>
</feature>
<evidence type="ECO:0000313" key="2">
    <source>
        <dbReference type="EMBL" id="ALS32665.1"/>
    </source>
</evidence>
<protein>
    <recommendedName>
        <fullName evidence="4">LysB family phage lysis regulatory protein</fullName>
    </recommendedName>
</protein>
<organism evidence="2">
    <name type="scientific">Pseudoalteromonas translucida KMM 520</name>
    <dbReference type="NCBI Taxonomy" id="1315283"/>
    <lineage>
        <taxon>Bacteria</taxon>
        <taxon>Pseudomonadati</taxon>
        <taxon>Pseudomonadota</taxon>
        <taxon>Gammaproteobacteria</taxon>
        <taxon>Alteromonadales</taxon>
        <taxon>Pseudoalteromonadaceae</taxon>
        <taxon>Pseudoalteromonas</taxon>
    </lineage>
</organism>
<dbReference type="EMBL" id="CP011034">
    <property type="protein sequence ID" value="ALS32665.1"/>
    <property type="molecule type" value="Genomic_DNA"/>
</dbReference>
<dbReference type="AlphaFoldDB" id="A0A0U2WYF6"/>
<evidence type="ECO:0000313" key="3">
    <source>
        <dbReference type="Proteomes" id="UP000065261"/>
    </source>
</evidence>
<gene>
    <name evidence="2" type="ORF">PTRA_a1453</name>
</gene>
<dbReference type="Proteomes" id="UP000065261">
    <property type="component" value="Chromosome I"/>
</dbReference>
<keyword evidence="1" id="KW-0175">Coiled coil</keyword>
<evidence type="ECO:0008006" key="4">
    <source>
        <dbReference type="Google" id="ProtNLM"/>
    </source>
</evidence>
<dbReference type="OrthoDB" id="6292428at2"/>
<dbReference type="KEGG" id="ptn:PTRA_a1453"/>
<proteinExistence type="predicted"/>
<reference evidence="2 3" key="1">
    <citation type="submission" date="2015-03" db="EMBL/GenBank/DDBJ databases">
        <authorList>
            <person name="Murphy D."/>
        </authorList>
    </citation>
    <scope>NUCLEOTIDE SEQUENCE [LARGE SCALE GENOMIC DNA]</scope>
    <source>
        <strain evidence="2 3">KMM 520</strain>
    </source>
</reference>
<dbReference type="PATRIC" id="fig|1315283.4.peg.1258"/>
<accession>A0A0U2WYF6</accession>
<name>A0A0U2WYF6_9GAMM</name>
<sequence>MLKFLGSVERVIIAALIVTILALTYSANNLRKKSITDGQALENLELALDKAAQTNKYLSQSVKLSEQSNAKLLKERKSLEAINAQHSDELALLNSQINIAQENIQKLRGSNDSTIKAWANHCVPDYAISLLKYAEPQSCNRNNSTNTVQVPTAASGVLPGVRSGKIKF</sequence>
<evidence type="ECO:0000256" key="1">
    <source>
        <dbReference type="SAM" id="Coils"/>
    </source>
</evidence>